<reference evidence="3 4" key="1">
    <citation type="journal article" date="2019" name="Int. J. Syst. Evol. Microbiol.">
        <title>The Global Catalogue of Microorganisms (GCM) 10K type strain sequencing project: providing services to taxonomists for standard genome sequencing and annotation.</title>
        <authorList>
            <consortium name="The Broad Institute Genomics Platform"/>
            <consortium name="The Broad Institute Genome Sequencing Center for Infectious Disease"/>
            <person name="Wu L."/>
            <person name="Ma J."/>
        </authorList>
    </citation>
    <scope>NUCLEOTIDE SEQUENCE [LARGE SCALE GENOMIC DNA]</scope>
    <source>
        <strain evidence="3 4">RDMS1</strain>
    </source>
</reference>
<name>A0ABD5YM52_9EURY</name>
<feature type="transmembrane region" description="Helical" evidence="1">
    <location>
        <begin position="147"/>
        <end position="167"/>
    </location>
</feature>
<dbReference type="InterPro" id="IPR031621">
    <property type="entry name" value="HisKA_7TM"/>
</dbReference>
<dbReference type="AlphaFoldDB" id="A0ABD5YM52"/>
<feature type="transmembrane region" description="Helical" evidence="1">
    <location>
        <begin position="102"/>
        <end position="127"/>
    </location>
</feature>
<gene>
    <name evidence="3" type="ORF">ACFQL7_04475</name>
</gene>
<proteinExistence type="predicted"/>
<dbReference type="Pfam" id="PF16927">
    <property type="entry name" value="HisKA_7TM"/>
    <property type="match status" value="1"/>
</dbReference>
<keyword evidence="4" id="KW-1185">Reference proteome</keyword>
<sequence length="274" mass="30005">MATLFQPRILVLGVATIMLMIIGGVSWRLRPKRGARSLAALMGAATIWAIGSVHTQLAMTYTGNLLATNIGYLGISLVPVAWIVLSLEYAGKEAWITRETVAALLAIPITTQFVIWTNSVHELFWRIEGLLIVDSTQLLSISSYGPWFWVHTVHSYLLLGAGTIIFLRSIAVSQQIYRRQVAMMVAAVVIPWAGNAIKISQAFSMVMDPTPFLFVISGGCSSRHSFDFGCWTSCRSHGTPSSTRCTTELSFSIPTITSSISTPPPSRCLELILR</sequence>
<dbReference type="Proteomes" id="UP001596417">
    <property type="component" value="Unassembled WGS sequence"/>
</dbReference>
<keyword evidence="1" id="KW-0472">Membrane</keyword>
<feature type="transmembrane region" description="Helical" evidence="1">
    <location>
        <begin position="38"/>
        <end position="58"/>
    </location>
</feature>
<feature type="transmembrane region" description="Helical" evidence="1">
    <location>
        <begin position="6"/>
        <end position="26"/>
    </location>
</feature>
<evidence type="ECO:0000256" key="1">
    <source>
        <dbReference type="SAM" id="Phobius"/>
    </source>
</evidence>
<feature type="domain" description="Histidine kinase N-terminal 7TM region" evidence="2">
    <location>
        <begin position="12"/>
        <end position="220"/>
    </location>
</feature>
<feature type="transmembrane region" description="Helical" evidence="1">
    <location>
        <begin position="70"/>
        <end position="90"/>
    </location>
</feature>
<protein>
    <submittedName>
        <fullName evidence="3">Histidine kinase N-terminal 7TM domain-containing protein</fullName>
    </submittedName>
</protein>
<keyword evidence="1" id="KW-0812">Transmembrane</keyword>
<dbReference type="EMBL" id="JBHTAX010000001">
    <property type="protein sequence ID" value="MFC7189176.1"/>
    <property type="molecule type" value="Genomic_DNA"/>
</dbReference>
<accession>A0ABD5YM52</accession>
<evidence type="ECO:0000313" key="3">
    <source>
        <dbReference type="EMBL" id="MFC7189176.1"/>
    </source>
</evidence>
<evidence type="ECO:0000313" key="4">
    <source>
        <dbReference type="Proteomes" id="UP001596417"/>
    </source>
</evidence>
<dbReference type="GO" id="GO:0016301">
    <property type="term" value="F:kinase activity"/>
    <property type="evidence" value="ECO:0007669"/>
    <property type="project" value="UniProtKB-KW"/>
</dbReference>
<keyword evidence="3" id="KW-0418">Kinase</keyword>
<comment type="caution">
    <text evidence="3">The sequence shown here is derived from an EMBL/GenBank/DDBJ whole genome shotgun (WGS) entry which is preliminary data.</text>
</comment>
<dbReference type="RefSeq" id="WP_390204723.1">
    <property type="nucleotide sequence ID" value="NZ_JBHTAX010000001.1"/>
</dbReference>
<feature type="transmembrane region" description="Helical" evidence="1">
    <location>
        <begin position="179"/>
        <end position="197"/>
    </location>
</feature>
<organism evidence="3 4">
    <name type="scientific">Halocatena marina</name>
    <dbReference type="NCBI Taxonomy" id="2934937"/>
    <lineage>
        <taxon>Archaea</taxon>
        <taxon>Methanobacteriati</taxon>
        <taxon>Methanobacteriota</taxon>
        <taxon>Stenosarchaea group</taxon>
        <taxon>Halobacteria</taxon>
        <taxon>Halobacteriales</taxon>
        <taxon>Natronomonadaceae</taxon>
        <taxon>Halocatena</taxon>
    </lineage>
</organism>
<keyword evidence="1" id="KW-1133">Transmembrane helix</keyword>
<keyword evidence="3" id="KW-0808">Transferase</keyword>
<evidence type="ECO:0000259" key="2">
    <source>
        <dbReference type="Pfam" id="PF16927"/>
    </source>
</evidence>